<dbReference type="HOGENOM" id="CLU_061971_0_1_3"/>
<reference evidence="3 4" key="1">
    <citation type="submission" date="2012-06" db="EMBL/GenBank/DDBJ databases">
        <title>Finished chromosome of genome of Microcoleus sp. PCC 7113.</title>
        <authorList>
            <consortium name="US DOE Joint Genome Institute"/>
            <person name="Gugger M."/>
            <person name="Coursin T."/>
            <person name="Rippka R."/>
            <person name="Tandeau De Marsac N."/>
            <person name="Huntemann M."/>
            <person name="Wei C.-L."/>
            <person name="Han J."/>
            <person name="Detter J.C."/>
            <person name="Han C."/>
            <person name="Tapia R."/>
            <person name="Chen A."/>
            <person name="Kyrpides N."/>
            <person name="Mavromatis K."/>
            <person name="Markowitz V."/>
            <person name="Szeto E."/>
            <person name="Ivanova N."/>
            <person name="Pagani I."/>
            <person name="Pati A."/>
            <person name="Goodwin L."/>
            <person name="Nordberg H.P."/>
            <person name="Cantor M.N."/>
            <person name="Hua S.X."/>
            <person name="Woyke T."/>
            <person name="Kerfeld C.A."/>
        </authorList>
    </citation>
    <scope>NUCLEOTIDE SEQUENCE [LARGE SCALE GENOMIC DNA]</scope>
    <source>
        <strain evidence="3 4">PCC 7113</strain>
    </source>
</reference>
<accession>K9WCY6</accession>
<name>K9WCY6_9CYAN</name>
<feature type="region of interest" description="Disordered" evidence="1">
    <location>
        <begin position="268"/>
        <end position="291"/>
    </location>
</feature>
<dbReference type="PANTHER" id="PTHR39963">
    <property type="entry name" value="SLL0983 PROTEIN"/>
    <property type="match status" value="1"/>
</dbReference>
<dbReference type="eggNOG" id="COG4121">
    <property type="taxonomic scope" value="Bacteria"/>
</dbReference>
<feature type="domain" description="MnmC-like methyltransferase" evidence="2">
    <location>
        <begin position="110"/>
        <end position="226"/>
    </location>
</feature>
<organism evidence="3 4">
    <name type="scientific">Allocoleopsis franciscana PCC 7113</name>
    <dbReference type="NCBI Taxonomy" id="1173027"/>
    <lineage>
        <taxon>Bacteria</taxon>
        <taxon>Bacillati</taxon>
        <taxon>Cyanobacteriota</taxon>
        <taxon>Cyanophyceae</taxon>
        <taxon>Coleofasciculales</taxon>
        <taxon>Coleofasciculaceae</taxon>
        <taxon>Allocoleopsis</taxon>
        <taxon>Allocoleopsis franciscana</taxon>
    </lineage>
</organism>
<evidence type="ECO:0000259" key="2">
    <source>
        <dbReference type="Pfam" id="PF05430"/>
    </source>
</evidence>
<dbReference type="InterPro" id="IPR008471">
    <property type="entry name" value="MnmC-like_methylTransf"/>
</dbReference>
<dbReference type="OrthoDB" id="9786494at2"/>
<sequence length="291" mass="32432">MQETSIFTPHLTADGSFTFFSSEFSEYFHSTQGAKEEALIKFVEPCQIAQKAQQPVVRLLDVCYGLGYNSAAALEVIWATNPNCHVELVALELNLIVPKTAIAHDLLNIWNPPIPQQLENLATSLEVQTNRLHAKLLLGDARVTLPQVQQSHFQADAIFLDPFSSRRCPQLWTVEFFQQLAGCCAPSGRLATYSCAASVRSALMTAGFKIGFTLPLRGRQPGTVASLSDADLPPLPLRSQEHLQTRAAVPYRDPQLCDPAPVILERRQIEQQASPLEPTSRWQKRWSRDKL</sequence>
<evidence type="ECO:0000313" key="3">
    <source>
        <dbReference type="EMBL" id="AFZ18068.1"/>
    </source>
</evidence>
<dbReference type="STRING" id="1173027.Mic7113_2256"/>
<dbReference type="InterPro" id="IPR029063">
    <property type="entry name" value="SAM-dependent_MTases_sf"/>
</dbReference>
<dbReference type="PANTHER" id="PTHR39963:SF1">
    <property type="entry name" value="MNMC-LIKE METHYLTRANSFERASE DOMAIN-CONTAINING PROTEIN"/>
    <property type="match status" value="1"/>
</dbReference>
<dbReference type="Gene3D" id="3.40.50.150">
    <property type="entry name" value="Vaccinia Virus protein VP39"/>
    <property type="match status" value="1"/>
</dbReference>
<evidence type="ECO:0000256" key="1">
    <source>
        <dbReference type="SAM" id="MobiDB-lite"/>
    </source>
</evidence>
<evidence type="ECO:0000313" key="4">
    <source>
        <dbReference type="Proteomes" id="UP000010471"/>
    </source>
</evidence>
<dbReference type="SUPFAM" id="SSF53335">
    <property type="entry name" value="S-adenosyl-L-methionine-dependent methyltransferases"/>
    <property type="match status" value="1"/>
</dbReference>
<keyword evidence="4" id="KW-1185">Reference proteome</keyword>
<proteinExistence type="predicted"/>
<dbReference type="Pfam" id="PF05430">
    <property type="entry name" value="Methyltransf_30"/>
    <property type="match status" value="1"/>
</dbReference>
<dbReference type="PATRIC" id="fig|1173027.3.peg.2462"/>
<dbReference type="RefSeq" id="WP_015182220.1">
    <property type="nucleotide sequence ID" value="NC_019738.1"/>
</dbReference>
<protein>
    <recommendedName>
        <fullName evidence="2">MnmC-like methyltransferase domain-containing protein</fullName>
    </recommendedName>
</protein>
<dbReference type="AlphaFoldDB" id="K9WCY6"/>
<dbReference type="KEGG" id="mic:Mic7113_2256"/>
<dbReference type="Proteomes" id="UP000010471">
    <property type="component" value="Chromosome"/>
</dbReference>
<dbReference type="EMBL" id="CP003630">
    <property type="protein sequence ID" value="AFZ18068.1"/>
    <property type="molecule type" value="Genomic_DNA"/>
</dbReference>
<gene>
    <name evidence="3" type="ORF">Mic7113_2256</name>
</gene>
<dbReference type="GO" id="GO:0016645">
    <property type="term" value="F:oxidoreductase activity, acting on the CH-NH group of donors"/>
    <property type="evidence" value="ECO:0007669"/>
    <property type="project" value="InterPro"/>
</dbReference>